<dbReference type="PANTHER" id="PTHR12835:SF5">
    <property type="entry name" value="BIOTIN--PROTEIN LIGASE"/>
    <property type="match status" value="1"/>
</dbReference>
<dbReference type="InterPro" id="IPR004408">
    <property type="entry name" value="Biotin_CoA_COase_ligase"/>
</dbReference>
<feature type="domain" description="BPL/LPL catalytic" evidence="2">
    <location>
        <begin position="1"/>
        <end position="180"/>
    </location>
</feature>
<reference evidence="3 4" key="1">
    <citation type="submission" date="2017-10" db="EMBL/GenBank/DDBJ databases">
        <title>Paenichitinophaga pekingensis gen. nov., sp. nov., isolated from activated sludge.</title>
        <authorList>
            <person name="Jin D."/>
            <person name="Kong X."/>
            <person name="Deng Y."/>
            <person name="Bai Z."/>
        </authorList>
    </citation>
    <scope>NUCLEOTIDE SEQUENCE [LARGE SCALE GENOMIC DNA]</scope>
    <source>
        <strain evidence="3 4">13</strain>
    </source>
</reference>
<protein>
    <submittedName>
        <fullName evidence="3">Biotin--[acetyl-CoA-carboxylase] ligase</fullName>
    </submittedName>
</protein>
<dbReference type="KEGG" id="cbae:COR50_06475"/>
<dbReference type="AlphaFoldDB" id="A0A291QSK6"/>
<evidence type="ECO:0000313" key="3">
    <source>
        <dbReference type="EMBL" id="ATL46853.1"/>
    </source>
</evidence>
<evidence type="ECO:0000259" key="2">
    <source>
        <dbReference type="PROSITE" id="PS51733"/>
    </source>
</evidence>
<dbReference type="Gene3D" id="3.30.930.10">
    <property type="entry name" value="Bira Bifunctional Protein, Domain 2"/>
    <property type="match status" value="1"/>
</dbReference>
<accession>A0A291QSK6</accession>
<dbReference type="GO" id="GO:0005737">
    <property type="term" value="C:cytoplasm"/>
    <property type="evidence" value="ECO:0007669"/>
    <property type="project" value="TreeGrafter"/>
</dbReference>
<dbReference type="GO" id="GO:0004077">
    <property type="term" value="F:biotin--[biotin carboxyl-carrier protein] ligase activity"/>
    <property type="evidence" value="ECO:0007669"/>
    <property type="project" value="InterPro"/>
</dbReference>
<dbReference type="Proteomes" id="UP000220133">
    <property type="component" value="Chromosome"/>
</dbReference>
<evidence type="ECO:0000313" key="4">
    <source>
        <dbReference type="Proteomes" id="UP000220133"/>
    </source>
</evidence>
<name>A0A291QSK6_9BACT</name>
<dbReference type="SUPFAM" id="SSF55681">
    <property type="entry name" value="Class II aaRS and biotin synthetases"/>
    <property type="match status" value="1"/>
</dbReference>
<sequence>MIGSPFHVLAVVDSTNNYAMAEVNSGNVTNGSAYFAMEQFAGKGQRGKQWHSPPGENIVLTVVVQPPIKLSQQFLLSATIALGAADFFAKYAGDETKIKWPNDLYWRDRKAGGILIENVLRGSQWQYAIVGMGININVPQFPGGLVNPVSLRQITGKEWDSLALAQDLCSFLDRRFNDLPLVSEKALLDEYKSKLFRYQETGLYKMDGEFFSGIIRDVLPSGLLQLERDGKILSLGVGEVEFVKTS</sequence>
<keyword evidence="1 3" id="KW-0436">Ligase</keyword>
<dbReference type="PANTHER" id="PTHR12835">
    <property type="entry name" value="BIOTIN PROTEIN LIGASE"/>
    <property type="match status" value="1"/>
</dbReference>
<gene>
    <name evidence="3" type="ORF">COR50_06475</name>
</gene>
<dbReference type="RefSeq" id="WP_098193239.1">
    <property type="nucleotide sequence ID" value="NZ_CP023777.1"/>
</dbReference>
<evidence type="ECO:0000256" key="1">
    <source>
        <dbReference type="ARBA" id="ARBA00022598"/>
    </source>
</evidence>
<proteinExistence type="predicted"/>
<dbReference type="NCBIfam" id="TIGR00121">
    <property type="entry name" value="birA_ligase"/>
    <property type="match status" value="1"/>
</dbReference>
<dbReference type="CDD" id="cd16442">
    <property type="entry name" value="BPL"/>
    <property type="match status" value="1"/>
</dbReference>
<dbReference type="InterPro" id="IPR045864">
    <property type="entry name" value="aa-tRNA-synth_II/BPL/LPL"/>
</dbReference>
<dbReference type="InterPro" id="IPR004143">
    <property type="entry name" value="BPL_LPL_catalytic"/>
</dbReference>
<dbReference type="OrthoDB" id="9807064at2"/>
<keyword evidence="4" id="KW-1185">Reference proteome</keyword>
<dbReference type="PROSITE" id="PS51733">
    <property type="entry name" value="BPL_LPL_CATALYTIC"/>
    <property type="match status" value="1"/>
</dbReference>
<organism evidence="3 4">
    <name type="scientific">Chitinophaga caeni</name>
    <dbReference type="NCBI Taxonomy" id="2029983"/>
    <lineage>
        <taxon>Bacteria</taxon>
        <taxon>Pseudomonadati</taxon>
        <taxon>Bacteroidota</taxon>
        <taxon>Chitinophagia</taxon>
        <taxon>Chitinophagales</taxon>
        <taxon>Chitinophagaceae</taxon>
        <taxon>Chitinophaga</taxon>
    </lineage>
</organism>
<dbReference type="EMBL" id="CP023777">
    <property type="protein sequence ID" value="ATL46853.1"/>
    <property type="molecule type" value="Genomic_DNA"/>
</dbReference>
<dbReference type="Pfam" id="PF03099">
    <property type="entry name" value="BPL_LplA_LipB"/>
    <property type="match status" value="1"/>
</dbReference>